<evidence type="ECO:0000256" key="2">
    <source>
        <dbReference type="ARBA" id="ARBA00005676"/>
    </source>
</evidence>
<dbReference type="GO" id="GO:0043175">
    <property type="term" value="F:RNA polymerase core enzyme binding"/>
    <property type="evidence" value="ECO:0007669"/>
    <property type="project" value="UniProtKB-UniRule"/>
</dbReference>
<evidence type="ECO:0000256" key="1">
    <source>
        <dbReference type="ARBA" id="ARBA00004123"/>
    </source>
</evidence>
<feature type="compositionally biased region" description="Basic and acidic residues" evidence="13">
    <location>
        <begin position="288"/>
        <end position="297"/>
    </location>
</feature>
<protein>
    <recommendedName>
        <fullName evidence="12">RNA polymerase II subunit B1 CTD phosphatase RPAP2 homolog</fullName>
        <ecNumber evidence="12">3.1.3.16</ecNumber>
    </recommendedName>
</protein>
<dbReference type="GO" id="GO:0008270">
    <property type="term" value="F:zinc ion binding"/>
    <property type="evidence" value="ECO:0007669"/>
    <property type="project" value="UniProtKB-KW"/>
</dbReference>
<sequence>MAKNQPPLSVKDAVYRIQLSLLQGVANENQLSTAGSVISRSDYNDVVTERALANLCGNPLCSKPLPSDRPRKSRYRISLKEHKVYDLQETYMYCSSDCVVNSGTFGRSLNEERCSILDSSKIDAVLALIGDSSSKNEVGLGKDGDLGFSKLTIKENTETHDGKLNLEDWVGPSNAIEGYVPQRERNFKSVSSKISKKEVEYTVSKTPLSSKNTGFDIQLKEPQEKLGKKKTENQFTLLDTSFNPTNSDLETKTKQMEVGSCKAVSRDELGIQEMPSTSASSQLGSHSSSEKVGEVSHRTKKLTGATLKSSLKASRKNKLSRSVTWADEKSDSCGKSNLCEVREIEDKKEATSILGKKGKVPLKPSGSLKAGTSMSWADEKCDTEVCKDTFEVREIKDLNQTSDMLSMDIGDGDLLRLASAEACVNALNEASEAVSAGEFEVSDANRGFSFMTEIFYLRLLNFSAVSEAGIIILPHPEDANGRESLVDKDTSEPEQAPSKWPKKPVNQHSDVFNREDSWFDTPPEGFSLTLSHFAQMWNALFTWTTSSTLAYIYGRDESVHEEYLSVNGKEYPQKIALGDGRSSEIKQTLAGSLARALPGLVADLRLPVPVSSLEQGMGRLLETMSFVDALPPFRIKQWQVIVLLLIEALSVFRLPALTPHMTNQRVLFHKVLDGAQISAAEYEIMKDLMLPLGGTPHFSDQNGVLNERT</sequence>
<comment type="caution">
    <text evidence="15">The sequence shown here is derived from an EMBL/GenBank/DDBJ whole genome shotgun (WGS) entry which is preliminary data.</text>
</comment>
<comment type="function">
    <text evidence="12">Putative RNA polymerase II subunit B1 C-terminal domain (CTD) phosphatase involved in RNA polymerase II transcription regulation.</text>
</comment>
<feature type="region of interest" description="Disordered" evidence="13">
    <location>
        <begin position="481"/>
        <end position="508"/>
    </location>
</feature>
<dbReference type="GO" id="GO:0005634">
    <property type="term" value="C:nucleus"/>
    <property type="evidence" value="ECO:0007669"/>
    <property type="project" value="UniProtKB-SubCell"/>
</dbReference>
<dbReference type="GO" id="GO:0008420">
    <property type="term" value="F:RNA polymerase II CTD heptapeptide repeat phosphatase activity"/>
    <property type="evidence" value="ECO:0007669"/>
    <property type="project" value="UniProtKB-UniRule"/>
</dbReference>
<accession>A0A7J6E987</accession>
<keyword evidence="5 12" id="KW-0378">Hydrolase</keyword>
<evidence type="ECO:0000256" key="3">
    <source>
        <dbReference type="ARBA" id="ARBA00022723"/>
    </source>
</evidence>
<dbReference type="Pfam" id="PF04181">
    <property type="entry name" value="RPAP2_Rtr1"/>
    <property type="match status" value="1"/>
</dbReference>
<dbReference type="PANTHER" id="PTHR14732">
    <property type="entry name" value="RNA POLYMERASE II SUBUNIT B1 CTD PHOSPHATASE RPAP2-RELATED"/>
    <property type="match status" value="1"/>
</dbReference>
<evidence type="ECO:0000259" key="14">
    <source>
        <dbReference type="PROSITE" id="PS51479"/>
    </source>
</evidence>
<dbReference type="AlphaFoldDB" id="A0A7J6E987"/>
<keyword evidence="4 12" id="KW-0863">Zinc-finger</keyword>
<evidence type="ECO:0000256" key="7">
    <source>
        <dbReference type="ARBA" id="ARBA00022912"/>
    </source>
</evidence>
<evidence type="ECO:0000256" key="11">
    <source>
        <dbReference type="PROSITE-ProRule" id="PRU00812"/>
    </source>
</evidence>
<evidence type="ECO:0000256" key="12">
    <source>
        <dbReference type="RuleBase" id="RU367080"/>
    </source>
</evidence>
<dbReference type="PANTHER" id="PTHR14732:SF0">
    <property type="entry name" value="RNA POLYMERASE II SUBUNIT B1 CTD PHOSPHATASE RPAP2-RELATED"/>
    <property type="match status" value="1"/>
</dbReference>
<evidence type="ECO:0000256" key="8">
    <source>
        <dbReference type="ARBA" id="ARBA00023242"/>
    </source>
</evidence>
<dbReference type="Proteomes" id="UP000583929">
    <property type="component" value="Unassembled WGS sequence"/>
</dbReference>
<gene>
    <name evidence="15" type="ORF">G4B88_008463</name>
</gene>
<organism evidence="15 16">
    <name type="scientific">Cannabis sativa</name>
    <name type="common">Hemp</name>
    <name type="synonym">Marijuana</name>
    <dbReference type="NCBI Taxonomy" id="3483"/>
    <lineage>
        <taxon>Eukaryota</taxon>
        <taxon>Viridiplantae</taxon>
        <taxon>Streptophyta</taxon>
        <taxon>Embryophyta</taxon>
        <taxon>Tracheophyta</taxon>
        <taxon>Spermatophyta</taxon>
        <taxon>Magnoliopsida</taxon>
        <taxon>eudicotyledons</taxon>
        <taxon>Gunneridae</taxon>
        <taxon>Pentapetalae</taxon>
        <taxon>rosids</taxon>
        <taxon>fabids</taxon>
        <taxon>Rosales</taxon>
        <taxon>Cannabaceae</taxon>
        <taxon>Cannabis</taxon>
    </lineage>
</organism>
<keyword evidence="7 12" id="KW-0904">Protein phosphatase</keyword>
<feature type="compositionally biased region" description="Low complexity" evidence="13">
    <location>
        <begin position="276"/>
        <end position="287"/>
    </location>
</feature>
<comment type="catalytic activity">
    <reaction evidence="9 12">
        <text>O-phospho-L-seryl-[protein] + H2O = L-seryl-[protein] + phosphate</text>
        <dbReference type="Rhea" id="RHEA:20629"/>
        <dbReference type="Rhea" id="RHEA-COMP:9863"/>
        <dbReference type="Rhea" id="RHEA-COMP:11604"/>
        <dbReference type="ChEBI" id="CHEBI:15377"/>
        <dbReference type="ChEBI" id="CHEBI:29999"/>
        <dbReference type="ChEBI" id="CHEBI:43474"/>
        <dbReference type="ChEBI" id="CHEBI:83421"/>
        <dbReference type="EC" id="3.1.3.16"/>
    </reaction>
</comment>
<dbReference type="GO" id="GO:0005737">
    <property type="term" value="C:cytoplasm"/>
    <property type="evidence" value="ECO:0007669"/>
    <property type="project" value="TreeGrafter"/>
</dbReference>
<comment type="catalytic activity">
    <reaction evidence="10 12">
        <text>O-phospho-L-threonyl-[protein] + H2O = L-threonyl-[protein] + phosphate</text>
        <dbReference type="Rhea" id="RHEA:47004"/>
        <dbReference type="Rhea" id="RHEA-COMP:11060"/>
        <dbReference type="Rhea" id="RHEA-COMP:11605"/>
        <dbReference type="ChEBI" id="CHEBI:15377"/>
        <dbReference type="ChEBI" id="CHEBI:30013"/>
        <dbReference type="ChEBI" id="CHEBI:43474"/>
        <dbReference type="ChEBI" id="CHEBI:61977"/>
        <dbReference type="EC" id="3.1.3.16"/>
    </reaction>
</comment>
<dbReference type="PROSITE" id="PS51479">
    <property type="entry name" value="ZF_RTR1"/>
    <property type="match status" value="1"/>
</dbReference>
<comment type="subcellular location">
    <subcellularLocation>
        <location evidence="1 12">Nucleus</location>
    </subcellularLocation>
</comment>
<feature type="region of interest" description="Disordered" evidence="13">
    <location>
        <begin position="275"/>
        <end position="313"/>
    </location>
</feature>
<proteinExistence type="inferred from homology"/>
<feature type="domain" description="RTR1-type" evidence="14">
    <location>
        <begin position="33"/>
        <end position="118"/>
    </location>
</feature>
<reference evidence="15 16" key="1">
    <citation type="journal article" date="2020" name="bioRxiv">
        <title>Sequence and annotation of 42 cannabis genomes reveals extensive copy number variation in cannabinoid synthesis and pathogen resistance genes.</title>
        <authorList>
            <person name="Mckernan K.J."/>
            <person name="Helbert Y."/>
            <person name="Kane L.T."/>
            <person name="Ebling H."/>
            <person name="Zhang L."/>
            <person name="Liu B."/>
            <person name="Eaton Z."/>
            <person name="Mclaughlin S."/>
            <person name="Kingan S."/>
            <person name="Baybayan P."/>
            <person name="Concepcion G."/>
            <person name="Jordan M."/>
            <person name="Riva A."/>
            <person name="Barbazuk W."/>
            <person name="Harkins T."/>
        </authorList>
    </citation>
    <scope>NUCLEOTIDE SEQUENCE [LARGE SCALE GENOMIC DNA]</scope>
    <source>
        <strain evidence="16">cv. Jamaican Lion 4</strain>
        <tissue evidence="15">Leaf</tissue>
    </source>
</reference>
<keyword evidence="3 12" id="KW-0479">Metal-binding</keyword>
<evidence type="ECO:0000256" key="9">
    <source>
        <dbReference type="ARBA" id="ARBA00047761"/>
    </source>
</evidence>
<evidence type="ECO:0000313" key="16">
    <source>
        <dbReference type="Proteomes" id="UP000583929"/>
    </source>
</evidence>
<evidence type="ECO:0000313" key="15">
    <source>
        <dbReference type="EMBL" id="KAF4354988.1"/>
    </source>
</evidence>
<name>A0A7J6E987_CANSA</name>
<evidence type="ECO:0000256" key="5">
    <source>
        <dbReference type="ARBA" id="ARBA00022801"/>
    </source>
</evidence>
<comment type="similarity">
    <text evidence="2 11 12">Belongs to the RPAP2 family.</text>
</comment>
<keyword evidence="8 12" id="KW-0539">Nucleus</keyword>
<evidence type="ECO:0000256" key="13">
    <source>
        <dbReference type="SAM" id="MobiDB-lite"/>
    </source>
</evidence>
<dbReference type="InterPro" id="IPR038534">
    <property type="entry name" value="Rtr1/RPAP2_sf"/>
</dbReference>
<keyword evidence="6 12" id="KW-0862">Zinc</keyword>
<keyword evidence="16" id="KW-1185">Reference proteome</keyword>
<feature type="compositionally biased region" description="Basic and acidic residues" evidence="13">
    <location>
        <begin position="481"/>
        <end position="491"/>
    </location>
</feature>
<dbReference type="EC" id="3.1.3.16" evidence="12"/>
<dbReference type="Gene3D" id="1.25.40.820">
    <property type="match status" value="1"/>
</dbReference>
<dbReference type="InterPro" id="IPR007308">
    <property type="entry name" value="Rtr1/RPAP2_dom"/>
</dbReference>
<evidence type="ECO:0000256" key="10">
    <source>
        <dbReference type="ARBA" id="ARBA00048336"/>
    </source>
</evidence>
<dbReference type="EMBL" id="JAATIQ010000463">
    <property type="protein sequence ID" value="KAF4354988.1"/>
    <property type="molecule type" value="Genomic_DNA"/>
</dbReference>
<evidence type="ECO:0000256" key="4">
    <source>
        <dbReference type="ARBA" id="ARBA00022771"/>
    </source>
</evidence>
<dbReference type="InterPro" id="IPR039693">
    <property type="entry name" value="Rtr1/RPAP2"/>
</dbReference>
<evidence type="ECO:0000256" key="6">
    <source>
        <dbReference type="ARBA" id="ARBA00022833"/>
    </source>
</evidence>